<keyword evidence="2" id="KW-1185">Reference proteome</keyword>
<evidence type="ECO:0000313" key="2">
    <source>
        <dbReference type="Proteomes" id="UP001600109"/>
    </source>
</evidence>
<dbReference type="EMBL" id="JBHZPZ010000030">
    <property type="protein sequence ID" value="MFE3869560.1"/>
    <property type="molecule type" value="Genomic_DNA"/>
</dbReference>
<protein>
    <recommendedName>
        <fullName evidence="3">SprT-like domain-containing protein</fullName>
    </recommendedName>
</protein>
<dbReference type="RefSeq" id="WP_379856167.1">
    <property type="nucleotide sequence ID" value="NZ_JBHZPZ010000030.1"/>
</dbReference>
<accession>A0ABW6HZV2</accession>
<sequence>MQFLYTDCPPPCSGGGELYRNASVLCDNTTGGGGGGSGGGPGINEAPVFPNFASADNVFDFTDRDGVFTRYKFNATTNNWDIVFISLPVLVINKVPEAYARLSAVEYPRVGEKVLEWDGLLYTFEANNSWTGVPATDAIIAQAIEDNIDDSKLDPCPKGIMDHLKNTTNNDIAAILNKLDAGSVYTVDMEMGAITRYAQTQKISKNNYLITVSNDSYTNSTQLFRAAVMIHEIIHAYYHSVVDDNNSPTTNPLNNYSALYQAYEQKKYPGGVTVAQHDQMANDYIDSMAMALQEYYYNSNPLTYPFPSYEIFTDLAWGTLQESSIFHEKFKDGDPAKERIINRYACEAIGGTVESGTSKQQTAIGKPCN</sequence>
<reference evidence="1 2" key="1">
    <citation type="submission" date="2024-06" db="EMBL/GenBank/DDBJ databases">
        <title>Flavobacterium spp. isolated from glacier.</title>
        <authorList>
            <person name="Han D."/>
        </authorList>
    </citation>
    <scope>NUCLEOTIDE SEQUENCE [LARGE SCALE GENOMIC DNA]</scope>
    <source>
        <strain evidence="1 2">LS2P90</strain>
    </source>
</reference>
<comment type="caution">
    <text evidence="1">The sequence shown here is derived from an EMBL/GenBank/DDBJ whole genome shotgun (WGS) entry which is preliminary data.</text>
</comment>
<proteinExistence type="predicted"/>
<organism evidence="1 2">
    <name type="scientific">Flavobacterium xylosi</name>
    <dbReference type="NCBI Taxonomy" id="3230415"/>
    <lineage>
        <taxon>Bacteria</taxon>
        <taxon>Pseudomonadati</taxon>
        <taxon>Bacteroidota</taxon>
        <taxon>Flavobacteriia</taxon>
        <taxon>Flavobacteriales</taxon>
        <taxon>Flavobacteriaceae</taxon>
        <taxon>Flavobacterium</taxon>
    </lineage>
</organism>
<dbReference type="Proteomes" id="UP001600109">
    <property type="component" value="Unassembled WGS sequence"/>
</dbReference>
<evidence type="ECO:0008006" key="3">
    <source>
        <dbReference type="Google" id="ProtNLM"/>
    </source>
</evidence>
<name>A0ABW6HZV2_9FLAO</name>
<gene>
    <name evidence="1" type="ORF">ACFX5E_15975</name>
</gene>
<evidence type="ECO:0000313" key="1">
    <source>
        <dbReference type="EMBL" id="MFE3869560.1"/>
    </source>
</evidence>